<dbReference type="InterPro" id="IPR017850">
    <property type="entry name" value="Alkaline_phosphatase_core_sf"/>
</dbReference>
<dbReference type="EMBL" id="CP036281">
    <property type="protein sequence ID" value="QDU81990.1"/>
    <property type="molecule type" value="Genomic_DNA"/>
</dbReference>
<dbReference type="KEGG" id="plon:Pla110_37420"/>
<evidence type="ECO:0008006" key="3">
    <source>
        <dbReference type="Google" id="ProtNLM"/>
    </source>
</evidence>
<name>A0A518CS02_9PLAN</name>
<dbReference type="InterPro" id="IPR010869">
    <property type="entry name" value="DUF1501"/>
</dbReference>
<evidence type="ECO:0000313" key="2">
    <source>
        <dbReference type="Proteomes" id="UP000317178"/>
    </source>
</evidence>
<keyword evidence="2" id="KW-1185">Reference proteome</keyword>
<accession>A0A518CS02</accession>
<dbReference type="AlphaFoldDB" id="A0A518CS02"/>
<dbReference type="OrthoDB" id="127333at2"/>
<dbReference type="PANTHER" id="PTHR43737">
    <property type="entry name" value="BLL7424 PROTEIN"/>
    <property type="match status" value="1"/>
</dbReference>
<dbReference type="SUPFAM" id="SSF53649">
    <property type="entry name" value="Alkaline phosphatase-like"/>
    <property type="match status" value="1"/>
</dbReference>
<sequence>MLHDFNFGHHHQTSRRSFLTNAGLGLSSIALTSMLHQDGMRSAAAESVKQQIQENLPNFAPKAKSVIWFFMIGGASHMETFDPKPALTEYAGLSINETPHSHVLSNPALEENLRVVVKDDANGQIWPNVYPLQVGFKKRGESGIEVSDWWPHMSECIDDISVVRSMWTTDNNHGAQLQFHTGRHRLDGIFPTVGSWAHYGLGSLNENLPQFVVLGTPLADCCGGQQGHGANYLGPEHSGVQLKVDPHNPLPFATPTSDVFREEQSAEFDLLNRLNKVASKEYSDDPLIQARIKSYELAYRMQTAIPNIMDFSQETPDTQSMYGLDEEVTKEFGEQCLAARRLVEKGTRFVQIYHGNNGGAGKWDAHGNLQKGHAQLCKETDQPIAALLKDLKQRGLLDETLVVWGTEFGRTPGAQNSNGRDHHPFGFSVWLAGGGIKGGVVHGATDELGFHAVEDRHYVTDLHATVMHQLGLIPSQLSVPGRVRLEMDLGHPIHDIIA</sequence>
<dbReference type="PROSITE" id="PS51318">
    <property type="entry name" value="TAT"/>
    <property type="match status" value="1"/>
</dbReference>
<organism evidence="1 2">
    <name type="scientific">Polystyrenella longa</name>
    <dbReference type="NCBI Taxonomy" id="2528007"/>
    <lineage>
        <taxon>Bacteria</taxon>
        <taxon>Pseudomonadati</taxon>
        <taxon>Planctomycetota</taxon>
        <taxon>Planctomycetia</taxon>
        <taxon>Planctomycetales</taxon>
        <taxon>Planctomycetaceae</taxon>
        <taxon>Polystyrenella</taxon>
    </lineage>
</organism>
<dbReference type="Pfam" id="PF07394">
    <property type="entry name" value="DUF1501"/>
    <property type="match status" value="1"/>
</dbReference>
<protein>
    <recommendedName>
        <fullName evidence="3">Sulfatase</fullName>
    </recommendedName>
</protein>
<dbReference type="Proteomes" id="UP000317178">
    <property type="component" value="Chromosome"/>
</dbReference>
<gene>
    <name evidence="1" type="ORF">Pla110_37420</name>
</gene>
<evidence type="ECO:0000313" key="1">
    <source>
        <dbReference type="EMBL" id="QDU81990.1"/>
    </source>
</evidence>
<proteinExistence type="predicted"/>
<dbReference type="InterPro" id="IPR006311">
    <property type="entry name" value="TAT_signal"/>
</dbReference>
<dbReference type="Gene3D" id="3.40.720.10">
    <property type="entry name" value="Alkaline Phosphatase, subunit A"/>
    <property type="match status" value="1"/>
</dbReference>
<dbReference type="PANTHER" id="PTHR43737:SF1">
    <property type="entry name" value="DUF1501 DOMAIN-CONTAINING PROTEIN"/>
    <property type="match status" value="1"/>
</dbReference>
<reference evidence="1 2" key="1">
    <citation type="submission" date="2019-02" db="EMBL/GenBank/DDBJ databases">
        <title>Deep-cultivation of Planctomycetes and their phenomic and genomic characterization uncovers novel biology.</title>
        <authorList>
            <person name="Wiegand S."/>
            <person name="Jogler M."/>
            <person name="Boedeker C."/>
            <person name="Pinto D."/>
            <person name="Vollmers J."/>
            <person name="Rivas-Marin E."/>
            <person name="Kohn T."/>
            <person name="Peeters S.H."/>
            <person name="Heuer A."/>
            <person name="Rast P."/>
            <person name="Oberbeckmann S."/>
            <person name="Bunk B."/>
            <person name="Jeske O."/>
            <person name="Meyerdierks A."/>
            <person name="Storesund J.E."/>
            <person name="Kallscheuer N."/>
            <person name="Luecker S."/>
            <person name="Lage O.M."/>
            <person name="Pohl T."/>
            <person name="Merkel B.J."/>
            <person name="Hornburger P."/>
            <person name="Mueller R.-W."/>
            <person name="Bruemmer F."/>
            <person name="Labrenz M."/>
            <person name="Spormann A.M."/>
            <person name="Op den Camp H."/>
            <person name="Overmann J."/>
            <person name="Amann R."/>
            <person name="Jetten M.S.M."/>
            <person name="Mascher T."/>
            <person name="Medema M.H."/>
            <person name="Devos D.P."/>
            <person name="Kaster A.-K."/>
            <person name="Ovreas L."/>
            <person name="Rohde M."/>
            <person name="Galperin M.Y."/>
            <person name="Jogler C."/>
        </authorList>
    </citation>
    <scope>NUCLEOTIDE SEQUENCE [LARGE SCALE GENOMIC DNA]</scope>
    <source>
        <strain evidence="1 2">Pla110</strain>
    </source>
</reference>
<dbReference type="RefSeq" id="WP_144997797.1">
    <property type="nucleotide sequence ID" value="NZ_CP036281.1"/>
</dbReference>